<sequence>MQNLCVKNDTCNHNDTLSLGLERRHGQGAKVKLDSYNKGGNVLGIEGTTVDLRSRAKPAPDAGACVVVIDDDAEFRESLGRLLRSVDLQPRLFASIADFLSSELPDAPTCLVLDVRLPGRSGLDFQRDLAEASIDLPIIFITGYGDIPMTVQAMKGGAIEFLTKPFRDQDLLDAVNVGLARDSSRRENEESLSALRARFEVLTPREREILFQIVEGRLNKQIASDMGVTETTIKVHRSNLMRKIKAPSFAELCRMVDRLKVSAKGKDDGR</sequence>
<evidence type="ECO:0000259" key="6">
    <source>
        <dbReference type="PROSITE" id="PS50110"/>
    </source>
</evidence>
<keyword evidence="3" id="KW-0804">Transcription</keyword>
<dbReference type="GO" id="GO:0006355">
    <property type="term" value="P:regulation of DNA-templated transcription"/>
    <property type="evidence" value="ECO:0007669"/>
    <property type="project" value="InterPro"/>
</dbReference>
<keyword evidence="1" id="KW-0805">Transcription regulation</keyword>
<keyword evidence="8" id="KW-1185">Reference proteome</keyword>
<dbReference type="PANTHER" id="PTHR44688">
    <property type="entry name" value="DNA-BINDING TRANSCRIPTIONAL ACTIVATOR DEVR_DOSR"/>
    <property type="match status" value="1"/>
</dbReference>
<dbReference type="InterPro" id="IPR036388">
    <property type="entry name" value="WH-like_DNA-bd_sf"/>
</dbReference>
<dbReference type="SUPFAM" id="SSF46894">
    <property type="entry name" value="C-terminal effector domain of the bipartite response regulators"/>
    <property type="match status" value="1"/>
</dbReference>
<dbReference type="EMBL" id="JACHHZ010000006">
    <property type="protein sequence ID" value="MBB6095613.1"/>
    <property type="molecule type" value="Genomic_DNA"/>
</dbReference>
<dbReference type="SUPFAM" id="SSF52172">
    <property type="entry name" value="CheY-like"/>
    <property type="match status" value="1"/>
</dbReference>
<dbReference type="GO" id="GO:0003677">
    <property type="term" value="F:DNA binding"/>
    <property type="evidence" value="ECO:0007669"/>
    <property type="project" value="UniProtKB-KW"/>
</dbReference>
<dbReference type="PRINTS" id="PR00038">
    <property type="entry name" value="HTHLUXR"/>
</dbReference>
<dbReference type="PROSITE" id="PS50043">
    <property type="entry name" value="HTH_LUXR_2"/>
    <property type="match status" value="1"/>
</dbReference>
<gene>
    <name evidence="7" type="ORF">HNQ60_004504</name>
</gene>
<keyword evidence="2" id="KW-0238">DNA-binding</keyword>
<dbReference type="Gene3D" id="1.10.10.10">
    <property type="entry name" value="Winged helix-like DNA-binding domain superfamily/Winged helix DNA-binding domain"/>
    <property type="match status" value="1"/>
</dbReference>
<dbReference type="InterPro" id="IPR016032">
    <property type="entry name" value="Sig_transdc_resp-reg_C-effctor"/>
</dbReference>
<accession>A0A841HS67</accession>
<keyword evidence="4" id="KW-0597">Phosphoprotein</keyword>
<protein>
    <submittedName>
        <fullName evidence="7">FixJ family two-component response regulator</fullName>
    </submittedName>
</protein>
<dbReference type="GO" id="GO:0000160">
    <property type="term" value="P:phosphorelay signal transduction system"/>
    <property type="evidence" value="ECO:0007669"/>
    <property type="project" value="InterPro"/>
</dbReference>
<comment type="caution">
    <text evidence="7">The sequence shown here is derived from an EMBL/GenBank/DDBJ whole genome shotgun (WGS) entry which is preliminary data.</text>
</comment>
<proteinExistence type="predicted"/>
<organism evidence="7 8">
    <name type="scientific">Povalibacter uvarum</name>
    <dbReference type="NCBI Taxonomy" id="732238"/>
    <lineage>
        <taxon>Bacteria</taxon>
        <taxon>Pseudomonadati</taxon>
        <taxon>Pseudomonadota</taxon>
        <taxon>Gammaproteobacteria</taxon>
        <taxon>Steroidobacterales</taxon>
        <taxon>Steroidobacteraceae</taxon>
        <taxon>Povalibacter</taxon>
    </lineage>
</organism>
<dbReference type="SMART" id="SM00421">
    <property type="entry name" value="HTH_LUXR"/>
    <property type="match status" value="1"/>
</dbReference>
<evidence type="ECO:0000259" key="5">
    <source>
        <dbReference type="PROSITE" id="PS50043"/>
    </source>
</evidence>
<dbReference type="InterPro" id="IPR001789">
    <property type="entry name" value="Sig_transdc_resp-reg_receiver"/>
</dbReference>
<dbReference type="InterPro" id="IPR011006">
    <property type="entry name" value="CheY-like_superfamily"/>
</dbReference>
<dbReference type="CDD" id="cd06170">
    <property type="entry name" value="LuxR_C_like"/>
    <property type="match status" value="1"/>
</dbReference>
<dbReference type="PROSITE" id="PS00622">
    <property type="entry name" value="HTH_LUXR_1"/>
    <property type="match status" value="1"/>
</dbReference>
<name>A0A841HS67_9GAMM</name>
<dbReference type="Pfam" id="PF00072">
    <property type="entry name" value="Response_reg"/>
    <property type="match status" value="1"/>
</dbReference>
<feature type="modified residue" description="4-aspartylphosphate" evidence="4">
    <location>
        <position position="114"/>
    </location>
</feature>
<dbReference type="CDD" id="cd17537">
    <property type="entry name" value="REC_FixJ"/>
    <property type="match status" value="1"/>
</dbReference>
<dbReference type="AlphaFoldDB" id="A0A841HS67"/>
<evidence type="ECO:0000313" key="8">
    <source>
        <dbReference type="Proteomes" id="UP000588068"/>
    </source>
</evidence>
<evidence type="ECO:0000256" key="3">
    <source>
        <dbReference type="ARBA" id="ARBA00023163"/>
    </source>
</evidence>
<reference evidence="7 8" key="1">
    <citation type="submission" date="2020-08" db="EMBL/GenBank/DDBJ databases">
        <title>Genomic Encyclopedia of Type Strains, Phase IV (KMG-IV): sequencing the most valuable type-strain genomes for metagenomic binning, comparative biology and taxonomic classification.</title>
        <authorList>
            <person name="Goeker M."/>
        </authorList>
    </citation>
    <scope>NUCLEOTIDE SEQUENCE [LARGE SCALE GENOMIC DNA]</scope>
    <source>
        <strain evidence="7 8">DSM 26723</strain>
    </source>
</reference>
<feature type="domain" description="Response regulatory" evidence="6">
    <location>
        <begin position="65"/>
        <end position="179"/>
    </location>
</feature>
<evidence type="ECO:0000256" key="2">
    <source>
        <dbReference type="ARBA" id="ARBA00023125"/>
    </source>
</evidence>
<dbReference type="InterPro" id="IPR000792">
    <property type="entry name" value="Tscrpt_reg_LuxR_C"/>
</dbReference>
<evidence type="ECO:0000313" key="7">
    <source>
        <dbReference type="EMBL" id="MBB6095613.1"/>
    </source>
</evidence>
<evidence type="ECO:0000256" key="1">
    <source>
        <dbReference type="ARBA" id="ARBA00023015"/>
    </source>
</evidence>
<dbReference type="Pfam" id="PF00196">
    <property type="entry name" value="GerE"/>
    <property type="match status" value="1"/>
</dbReference>
<dbReference type="Gene3D" id="3.40.50.2300">
    <property type="match status" value="1"/>
</dbReference>
<dbReference type="PANTHER" id="PTHR44688:SF16">
    <property type="entry name" value="DNA-BINDING TRANSCRIPTIONAL ACTIVATOR DEVR_DOSR"/>
    <property type="match status" value="1"/>
</dbReference>
<dbReference type="SMART" id="SM00448">
    <property type="entry name" value="REC"/>
    <property type="match status" value="1"/>
</dbReference>
<feature type="domain" description="HTH luxR-type" evidence="5">
    <location>
        <begin position="195"/>
        <end position="260"/>
    </location>
</feature>
<evidence type="ECO:0000256" key="4">
    <source>
        <dbReference type="PROSITE-ProRule" id="PRU00169"/>
    </source>
</evidence>
<dbReference type="Proteomes" id="UP000588068">
    <property type="component" value="Unassembled WGS sequence"/>
</dbReference>
<dbReference type="PROSITE" id="PS50110">
    <property type="entry name" value="RESPONSE_REGULATORY"/>
    <property type="match status" value="1"/>
</dbReference>